<sequence length="85" mass="9185">MSENKLKILGWIGTALSVTMYISYIPQIMDNLSGNKTVFLQPLAAAVNCTIWVLYALLKDKRDYPLAAANAPGVIFGLIAAITAL</sequence>
<dbReference type="EMBL" id="CP048020">
    <property type="protein sequence ID" value="QHX42339.1"/>
    <property type="molecule type" value="Genomic_DNA"/>
</dbReference>
<dbReference type="Gene3D" id="1.20.1280.290">
    <property type="match status" value="1"/>
</dbReference>
<dbReference type="Proteomes" id="UP000464374">
    <property type="component" value="Chromosome"/>
</dbReference>
<dbReference type="InterPro" id="IPR004316">
    <property type="entry name" value="SWEET_rpt"/>
</dbReference>
<keyword evidence="1" id="KW-0812">Transmembrane</keyword>
<evidence type="ECO:0000313" key="3">
    <source>
        <dbReference type="Proteomes" id="UP000464374"/>
    </source>
</evidence>
<reference evidence="2 3" key="1">
    <citation type="submission" date="2020-01" db="EMBL/GenBank/DDBJ databases">
        <title>Complete genome sequence of a human oral phylogroup 1 Treponema sp. strain ATCC 700766, originally isolated from periodontitis dental plaque.</title>
        <authorList>
            <person name="Chan Y."/>
            <person name="Huo Y.-B."/>
            <person name="Yu X.-L."/>
            <person name="Zeng H."/>
            <person name="Leung W.-K."/>
            <person name="Watt R.M."/>
        </authorList>
    </citation>
    <scope>NUCLEOTIDE SEQUENCE [LARGE SCALE GENOMIC DNA]</scope>
    <source>
        <strain evidence="2 3">OMZ 804</strain>
    </source>
</reference>
<evidence type="ECO:0000256" key="1">
    <source>
        <dbReference type="SAM" id="Phobius"/>
    </source>
</evidence>
<feature type="transmembrane region" description="Helical" evidence="1">
    <location>
        <begin position="6"/>
        <end position="26"/>
    </location>
</feature>
<evidence type="ECO:0000313" key="2">
    <source>
        <dbReference type="EMBL" id="QHX42339.1"/>
    </source>
</evidence>
<gene>
    <name evidence="2" type="ORF">GWP43_01500</name>
</gene>
<evidence type="ECO:0008006" key="4">
    <source>
        <dbReference type="Google" id="ProtNLM"/>
    </source>
</evidence>
<feature type="transmembrane region" description="Helical" evidence="1">
    <location>
        <begin position="38"/>
        <end position="58"/>
    </location>
</feature>
<dbReference type="AlphaFoldDB" id="A0A6P1XZ34"/>
<keyword evidence="1" id="KW-1133">Transmembrane helix</keyword>
<dbReference type="GO" id="GO:0016020">
    <property type="term" value="C:membrane"/>
    <property type="evidence" value="ECO:0007669"/>
    <property type="project" value="InterPro"/>
</dbReference>
<organism evidence="2 3">
    <name type="scientific">Treponema vincentii</name>
    <dbReference type="NCBI Taxonomy" id="69710"/>
    <lineage>
        <taxon>Bacteria</taxon>
        <taxon>Pseudomonadati</taxon>
        <taxon>Spirochaetota</taxon>
        <taxon>Spirochaetia</taxon>
        <taxon>Spirochaetales</taxon>
        <taxon>Treponemataceae</taxon>
        <taxon>Treponema</taxon>
    </lineage>
</organism>
<protein>
    <recommendedName>
        <fullName evidence="4">Integral membrane protein</fullName>
    </recommendedName>
</protein>
<dbReference type="KEGG" id="trz:GWP43_01500"/>
<name>A0A6P1XZ34_9SPIR</name>
<accession>A0A6P1XZ34</accession>
<dbReference type="RefSeq" id="WP_162662152.1">
    <property type="nucleotide sequence ID" value="NZ_CP048020.1"/>
</dbReference>
<dbReference type="Pfam" id="PF03083">
    <property type="entry name" value="MtN3_slv"/>
    <property type="match status" value="1"/>
</dbReference>
<proteinExistence type="predicted"/>
<keyword evidence="1" id="KW-0472">Membrane</keyword>
<feature type="transmembrane region" description="Helical" evidence="1">
    <location>
        <begin position="64"/>
        <end position="84"/>
    </location>
</feature>